<comment type="catalytic activity">
    <reaction evidence="8">
        <text>RNA(n) + a ribonucleoside 5'-triphosphate = RNA(n+1) + diphosphate</text>
        <dbReference type="Rhea" id="RHEA:21248"/>
        <dbReference type="Rhea" id="RHEA-COMP:14527"/>
        <dbReference type="Rhea" id="RHEA-COMP:17342"/>
        <dbReference type="ChEBI" id="CHEBI:33019"/>
        <dbReference type="ChEBI" id="CHEBI:61557"/>
        <dbReference type="ChEBI" id="CHEBI:140395"/>
        <dbReference type="EC" id="2.7.7.48"/>
    </reaction>
</comment>
<evidence type="ECO:0000256" key="2">
    <source>
        <dbReference type="ARBA" id="ARBA00012494"/>
    </source>
</evidence>
<dbReference type="InterPro" id="IPR057596">
    <property type="entry name" value="RDRP_core"/>
</dbReference>
<feature type="domain" description="RDRP core" evidence="9">
    <location>
        <begin position="396"/>
        <end position="509"/>
    </location>
</feature>
<comment type="similarity">
    <text evidence="1">Belongs to the RdRP family.</text>
</comment>
<dbReference type="InterPro" id="IPR057297">
    <property type="entry name" value="RDR6-like_2nd"/>
</dbReference>
<dbReference type="GO" id="GO:0003723">
    <property type="term" value="F:RNA binding"/>
    <property type="evidence" value="ECO:0007669"/>
    <property type="project" value="UniProtKB-KW"/>
</dbReference>
<dbReference type="PANTHER" id="PTHR23079">
    <property type="entry name" value="RNA-DEPENDENT RNA POLYMERASE"/>
    <property type="match status" value="1"/>
</dbReference>
<keyword evidence="4" id="KW-0808">Transferase</keyword>
<keyword evidence="5" id="KW-0548">Nucleotidyltransferase</keyword>
<evidence type="ECO:0000256" key="8">
    <source>
        <dbReference type="ARBA" id="ARBA00048744"/>
    </source>
</evidence>
<proteinExistence type="inferred from homology"/>
<reference evidence="14" key="1">
    <citation type="journal article" date="2005" name="PLoS Biol.">
        <title>The genomes of Oryza sativa: a history of duplications.</title>
        <authorList>
            <person name="Yu J."/>
            <person name="Wang J."/>
            <person name="Lin W."/>
            <person name="Li S."/>
            <person name="Li H."/>
            <person name="Zhou J."/>
            <person name="Ni P."/>
            <person name="Dong W."/>
            <person name="Hu S."/>
            <person name="Zeng C."/>
            <person name="Zhang J."/>
            <person name="Zhang Y."/>
            <person name="Li R."/>
            <person name="Xu Z."/>
            <person name="Li S."/>
            <person name="Li X."/>
            <person name="Zheng H."/>
            <person name="Cong L."/>
            <person name="Lin L."/>
            <person name="Yin J."/>
            <person name="Geng J."/>
            <person name="Li G."/>
            <person name="Shi J."/>
            <person name="Liu J."/>
            <person name="Lv H."/>
            <person name="Li J."/>
            <person name="Wang J."/>
            <person name="Deng Y."/>
            <person name="Ran L."/>
            <person name="Shi X."/>
            <person name="Wang X."/>
            <person name="Wu Q."/>
            <person name="Li C."/>
            <person name="Ren X."/>
            <person name="Wang J."/>
            <person name="Wang X."/>
            <person name="Li D."/>
            <person name="Liu D."/>
            <person name="Zhang X."/>
            <person name="Ji Z."/>
            <person name="Zhao W."/>
            <person name="Sun Y."/>
            <person name="Zhang Z."/>
            <person name="Bao J."/>
            <person name="Han Y."/>
            <person name="Dong L."/>
            <person name="Ji J."/>
            <person name="Chen P."/>
            <person name="Wu S."/>
            <person name="Liu J."/>
            <person name="Xiao Y."/>
            <person name="Bu D."/>
            <person name="Tan J."/>
            <person name="Yang L."/>
            <person name="Ye C."/>
            <person name="Zhang J."/>
            <person name="Xu J."/>
            <person name="Zhou Y."/>
            <person name="Yu Y."/>
            <person name="Zhang B."/>
            <person name="Zhuang S."/>
            <person name="Wei H."/>
            <person name="Liu B."/>
            <person name="Lei M."/>
            <person name="Yu H."/>
            <person name="Li Y."/>
            <person name="Xu H."/>
            <person name="Wei S."/>
            <person name="He X."/>
            <person name="Fang L."/>
            <person name="Zhang Z."/>
            <person name="Zhang Y."/>
            <person name="Huang X."/>
            <person name="Su Z."/>
            <person name="Tong W."/>
            <person name="Li J."/>
            <person name="Tong Z."/>
            <person name="Li S."/>
            <person name="Ye J."/>
            <person name="Wang L."/>
            <person name="Fang L."/>
            <person name="Lei T."/>
            <person name="Chen C."/>
            <person name="Chen H."/>
            <person name="Xu Z."/>
            <person name="Li H."/>
            <person name="Huang H."/>
            <person name="Zhang F."/>
            <person name="Xu H."/>
            <person name="Li N."/>
            <person name="Zhao C."/>
            <person name="Li S."/>
            <person name="Dong L."/>
            <person name="Huang Y."/>
            <person name="Li L."/>
            <person name="Xi Y."/>
            <person name="Qi Q."/>
            <person name="Li W."/>
            <person name="Zhang B."/>
            <person name="Hu W."/>
            <person name="Zhang Y."/>
            <person name="Tian X."/>
            <person name="Jiao Y."/>
            <person name="Liang X."/>
            <person name="Jin J."/>
            <person name="Gao L."/>
            <person name="Zheng W."/>
            <person name="Hao B."/>
            <person name="Liu S."/>
            <person name="Wang W."/>
            <person name="Yuan L."/>
            <person name="Cao M."/>
            <person name="McDermott J."/>
            <person name="Samudrala R."/>
            <person name="Wang J."/>
            <person name="Wong G.K."/>
            <person name="Yang H."/>
        </authorList>
    </citation>
    <scope>NUCLEOTIDE SEQUENCE [LARGE SCALE GENOMIC DNA]</scope>
</reference>
<dbReference type="EMBL" id="CM000138">
    <property type="protein sequence ID" value="EEE54718.1"/>
    <property type="molecule type" value="Genomic_DNA"/>
</dbReference>
<evidence type="ECO:0000259" key="12">
    <source>
        <dbReference type="Pfam" id="PF26252"/>
    </source>
</evidence>
<name>B9EXA5_ORYSJ</name>
<feature type="domain" description="RDRP helical" evidence="12">
    <location>
        <begin position="729"/>
        <end position="815"/>
    </location>
</feature>
<gene>
    <name evidence="14" type="ORF">OsJ_02054</name>
</gene>
<dbReference type="PANTHER" id="PTHR23079:SF18">
    <property type="entry name" value="RNA-DEPENDENT RNA POLYMERASE 6"/>
    <property type="match status" value="1"/>
</dbReference>
<dbReference type="EC" id="2.7.7.48" evidence="2"/>
<keyword evidence="3" id="KW-0696">RNA-directed RNA polymerase</keyword>
<evidence type="ECO:0000256" key="4">
    <source>
        <dbReference type="ARBA" id="ARBA00022679"/>
    </source>
</evidence>
<feature type="domain" description="RDRP core" evidence="9">
    <location>
        <begin position="829"/>
        <end position="1198"/>
    </location>
</feature>
<dbReference type="Pfam" id="PF26253">
    <property type="entry name" value="RdRP_head"/>
    <property type="match status" value="1"/>
</dbReference>
<evidence type="ECO:0000259" key="11">
    <source>
        <dbReference type="Pfam" id="PF24577"/>
    </source>
</evidence>
<dbReference type="InterPro" id="IPR007855">
    <property type="entry name" value="RDRP"/>
</dbReference>
<dbReference type="InterPro" id="IPR057298">
    <property type="entry name" value="RDR6-like_RBD"/>
</dbReference>
<dbReference type="GO" id="GO:0031047">
    <property type="term" value="P:regulatory ncRNA-mediated gene silencing"/>
    <property type="evidence" value="ECO:0007669"/>
    <property type="project" value="UniProtKB-KW"/>
</dbReference>
<feature type="domain" description="RDRP core" evidence="9">
    <location>
        <begin position="1221"/>
        <end position="1376"/>
    </location>
</feature>
<dbReference type="Proteomes" id="UP000007752">
    <property type="component" value="Chromosome 1"/>
</dbReference>
<sequence length="1571" mass="177216">MRSPRGGAAAQPSGRRGDTTAAAAGDLVTTQVSLGGFDAGVAAGDLADFLEHEVGLVWRCRVKTSWTPPDSYPDFALPTAPASASAAAAPPRSLRVSRRSSIAPFRFPDVRLEVGALPSPGAFLAAWRGPDAGLDLSVDPFDGCCRLVFTRDTAFTFPGFREVAAIRCDVKLEFPVRDVLEVRLYRLDCSLLLRLAAAPLVHYRTADDDFHEPVPFDLLDDDDPWIRTTDITPSGAIGRCGVYRISFSARFWPKMDRALDYMRERRVAIVDCGGGWGPRRGLTVRDELEFGEPMQDVFFCLQHAEGLKFPLLFMVNALVHKGIINQHQLTPEFFSLLGRSEENVNVAALRDFWGDKFPVFDACGRLKKALNRVARNPKLLCSKVGDDHAEVRRLVITPTRAYCLPPEVERSNRVLRHYHEVADRFLRVTFMDEGMQVLNNNVLNSFTAPIVKDLMSNFFQQKTTVYKRVRMLLTEGFHMCGRKYSFLAFSSNQLRDKSAWFFAEDRKTTAHPEGEALRVASAPDSSLRVSRRSSIAPFRFPDVRLEVGALPWPGAFLAAWRGPDAGLDLSVDPFDGCCRLVFTRDTAFTFPGFREVAAIRCDVKLEFPVRDVLEVRLYRLDCSLLLRLAAAPLVHYRTADDDFHEPVPFDLLDDDDPWIRTTDITPSGAIGRCGVYRISFSARFWPKMDRALDYMRERRVAIVDCGGGWGPRRGLTVRDELEFGEPMQDVFFCLQHAEGLKFPLLFMVNALVHKGIINQHQLTPEFFSLLGRSEENVNVAALRDFWGDKFPVFDACGRLKKALNRVARNPKLLCSKVGDDHAEVRRLVITPTRAYCLPPEVERSNRVLRHYHEVADRFLRVTFMDEGMQVLNNNVLNSFTAPIVKDLMSNFFQQKTTVYKRVRMLLTEGFHMCGRKYSFLAFSSNQLRDKSAWFFAEDRKTTVEAIRKWMGRFTSKNVAKHAARMGQCFSSTYATVTMRPDEVDESFDDVVHNEYIFSDGIGKITPDLALEVAERLQLTDNPPSAYQIRFAGFKGVIAVWQGHGDGTRLFLRPSMRKFESNHLVLEVVSWTKFQPGFLNRQIIILLSSLNVPDSIFWQMQETMLSNLNNILSDRDVAFEVLTTSCADDGNTAALMLSAGFEPRTEPHLKAMLLAIRSAQLQDLLEKARIFVPKGRWLMGCLDELGVLEQGQCFIRATVPSLNSYFVKHGSRFSSTDKNTEVILGTVKGERPHANEASGSDLDGDLYFVTWDEKLIPPGKKSWNPMDYSPPEAKQLPRQVSQHDIIDFFLKNMISENLGRICNAHVVHADLSEYGAMDEKCIHLAELAATAVDFPKTGKLAIMPPHLKPKVYPDFMGKEDGQSYKSEKILGRLYRSIQEASNGDVVSQEVCTPNDLPYDIDLEVPGASDFLASAWQCKCSYDAQLSALLSQYRVRTEAELVTGHITFLVKNSSKKQGDIKDRLKTAYSALRKEFKSTFESIASDQCEIGDDEKNLLYEMKASAWYQVTYHPKWVEKSRGILGPDGEEIPASLSFAWIPVDYLARIKLRCHGKVRVEGQKPVERLAAYISERI</sequence>
<dbReference type="InterPro" id="IPR058751">
    <property type="entry name" value="RDRP_helical"/>
</dbReference>
<dbReference type="GO" id="GO:0003968">
    <property type="term" value="F:RNA-directed RNA polymerase activity"/>
    <property type="evidence" value="ECO:0007669"/>
    <property type="project" value="UniProtKB-KW"/>
</dbReference>
<dbReference type="Pfam" id="PF24572">
    <property type="entry name" value="RBD_RDR6"/>
    <property type="match status" value="1"/>
</dbReference>
<evidence type="ECO:0000259" key="13">
    <source>
        <dbReference type="Pfam" id="PF26253"/>
    </source>
</evidence>
<evidence type="ECO:0000256" key="1">
    <source>
        <dbReference type="ARBA" id="ARBA00005762"/>
    </source>
</evidence>
<reference evidence="14" key="2">
    <citation type="submission" date="2008-12" db="EMBL/GenBank/DDBJ databases">
        <title>Improved gene annotation of the rice (Oryza sativa) genomes.</title>
        <authorList>
            <person name="Wang J."/>
            <person name="Li R."/>
            <person name="Fan W."/>
            <person name="Huang Q."/>
            <person name="Zhang J."/>
            <person name="Zhou Y."/>
            <person name="Hu Y."/>
            <person name="Zi S."/>
            <person name="Li J."/>
            <person name="Ni P."/>
            <person name="Zheng H."/>
            <person name="Zhang Y."/>
            <person name="Zhao M."/>
            <person name="Hao Q."/>
            <person name="McDermott J."/>
            <person name="Samudrala R."/>
            <person name="Kristiansen K."/>
            <person name="Wong G.K.-S."/>
        </authorList>
    </citation>
    <scope>NUCLEOTIDE SEQUENCE</scope>
</reference>
<dbReference type="Pfam" id="PF05183">
    <property type="entry name" value="RdRP"/>
    <property type="match status" value="3"/>
</dbReference>
<evidence type="ECO:0000313" key="14">
    <source>
        <dbReference type="EMBL" id="EEE54718.1"/>
    </source>
</evidence>
<evidence type="ECO:0000259" key="10">
    <source>
        <dbReference type="Pfam" id="PF24572"/>
    </source>
</evidence>
<protein>
    <recommendedName>
        <fullName evidence="2">RNA-directed RNA polymerase</fullName>
        <ecNumber evidence="2">2.7.7.48</ecNumber>
    </recommendedName>
</protein>
<keyword evidence="6" id="KW-0694">RNA-binding</keyword>
<keyword evidence="7" id="KW-0943">RNA-mediated gene silencing</keyword>
<feature type="domain" description="RNA-dependent RNA polymerase 6-like second" evidence="11">
    <location>
        <begin position="539"/>
        <end position="700"/>
    </location>
</feature>
<evidence type="ECO:0000256" key="3">
    <source>
        <dbReference type="ARBA" id="ARBA00022484"/>
    </source>
</evidence>
<evidence type="ECO:0000259" key="9">
    <source>
        <dbReference type="Pfam" id="PF05183"/>
    </source>
</evidence>
<dbReference type="InterPro" id="IPR058752">
    <property type="entry name" value="RDRP_C_head"/>
</dbReference>
<dbReference type="Pfam" id="PF26252">
    <property type="entry name" value="RdRP_helical"/>
    <property type="match status" value="2"/>
</dbReference>
<dbReference type="Pfam" id="PF24577">
    <property type="entry name" value="RDR6_2nd"/>
    <property type="match status" value="2"/>
</dbReference>
<feature type="domain" description="RDRP C-terminal head" evidence="13">
    <location>
        <begin position="1396"/>
        <end position="1565"/>
    </location>
</feature>
<feature type="domain" description="RNA-dependent RNA polymerase 6-like RNA-binding" evidence="10">
    <location>
        <begin position="27"/>
        <end position="95"/>
    </location>
</feature>
<evidence type="ECO:0000256" key="6">
    <source>
        <dbReference type="ARBA" id="ARBA00022884"/>
    </source>
</evidence>
<evidence type="ECO:0000256" key="5">
    <source>
        <dbReference type="ARBA" id="ARBA00022695"/>
    </source>
</evidence>
<organism evidence="14">
    <name type="scientific">Oryza sativa subsp. japonica</name>
    <name type="common">Rice</name>
    <dbReference type="NCBI Taxonomy" id="39947"/>
    <lineage>
        <taxon>Eukaryota</taxon>
        <taxon>Viridiplantae</taxon>
        <taxon>Streptophyta</taxon>
        <taxon>Embryophyta</taxon>
        <taxon>Tracheophyta</taxon>
        <taxon>Spermatophyta</taxon>
        <taxon>Magnoliopsida</taxon>
        <taxon>Liliopsida</taxon>
        <taxon>Poales</taxon>
        <taxon>Poaceae</taxon>
        <taxon>BOP clade</taxon>
        <taxon>Oryzoideae</taxon>
        <taxon>Oryzeae</taxon>
        <taxon>Oryzinae</taxon>
        <taxon>Oryza</taxon>
        <taxon>Oryza sativa</taxon>
    </lineage>
</organism>
<feature type="domain" description="RNA-dependent RNA polymerase 6-like second" evidence="11">
    <location>
        <begin position="106"/>
        <end position="267"/>
    </location>
</feature>
<feature type="domain" description="RDRP helical" evidence="12">
    <location>
        <begin position="296"/>
        <end position="382"/>
    </location>
</feature>
<accession>B9EXA5</accession>
<evidence type="ECO:0000256" key="7">
    <source>
        <dbReference type="ARBA" id="ARBA00023158"/>
    </source>
</evidence>